<evidence type="ECO:0000313" key="2">
    <source>
        <dbReference type="EMBL" id="KAK1426318.1"/>
    </source>
</evidence>
<evidence type="ECO:0000313" key="3">
    <source>
        <dbReference type="Proteomes" id="UP001229421"/>
    </source>
</evidence>
<evidence type="ECO:0000259" key="1">
    <source>
        <dbReference type="PROSITE" id="PS50011"/>
    </source>
</evidence>
<keyword evidence="3" id="KW-1185">Reference proteome</keyword>
<sequence>MSWGEYVDSWRICFEEVETATNNFADENLLKRGTSYDVYKGQLIDEQGHIHDIVARVSKNKIVSSHETVFSYHLDHKNMTSLFKVCVKDDVDQLIMLNKYEANESLDKHLSSPTLTWIQRLHICVGVAQALKYLHNDVWNGNYYLIHANIKSSKILLDHNWEPKLHGFGFSIFAKKHSIQRYTKYNGSPQHMDPAYEITRVLTQKSDVFSFGVVLFEVLFGTQAYVQNNDNWYFARLARSHYEDSKLDDLIHPDLRKQMNTESFNIFAKIAYYCLKEHRSQRPDMNQLLSKLEKALELQDKHEHPVTLATEIKATSSSNLLKEGLPSIARQCLNEGTLNNLIDPKILEDDESISLFSGGANQDSLDTFTKVAFQCLAKTQFERPTMEVVIKELTIALNFQKTYKNNLHISLEAIKSATKNFKDSNCIGEGRSWKLYEGEVVYANEFTPVIVKRWDRESPQRHTEFLVELDILLAFKHDNIITLVGYCKEMDENIIVYEHTSNGKLDKHLCDCSLTWMKRLKICIDVAKGLGFLHKGIGRFIHKDIRSSSILLDGDWNAKIFNFESTCGPGFINKLVQINDNDSSSLGYTNLEYEADGFITVEFDVYSLGVILTEMLCGRLAWLEGCVDHSQSLGPLFVRHYHENGDVHKMIFEAIKEQIAPQSLNTFQSITLQCLKYKYHDRPKAHDVVIQLEKALRFQEDYEIWEPKLPVDYIEIINMSKHSKINHSKTKQDLYDMFFKGIMLQDNKLVKNELEQTLETNSNKLSSPKEVNEKNYFILSAKEVLYDSSNEKHFHLKQSRFEDVIELQPRQVFRIKCKIQSAVVMERRSPSAC</sequence>
<dbReference type="PANTHER" id="PTHR27003:SF471">
    <property type="entry name" value="VASCULAR ENDOTHELIAL GROWTH FACTOR RECEPTOR 2 (VEGFR2)-RELATED"/>
    <property type="match status" value="1"/>
</dbReference>
<dbReference type="Gene3D" id="3.30.200.20">
    <property type="entry name" value="Phosphorylase Kinase, domain 1"/>
    <property type="match status" value="2"/>
</dbReference>
<dbReference type="AlphaFoldDB" id="A0AAD8NYB2"/>
<dbReference type="GO" id="GO:0009506">
    <property type="term" value="C:plasmodesma"/>
    <property type="evidence" value="ECO:0007669"/>
    <property type="project" value="TreeGrafter"/>
</dbReference>
<gene>
    <name evidence="2" type="ORF">QVD17_14989</name>
</gene>
<dbReference type="InterPro" id="IPR001245">
    <property type="entry name" value="Ser-Thr/Tyr_kinase_cat_dom"/>
</dbReference>
<name>A0AAD8NYB2_TARER</name>
<dbReference type="EMBL" id="JAUHHV010000004">
    <property type="protein sequence ID" value="KAK1426318.1"/>
    <property type="molecule type" value="Genomic_DNA"/>
</dbReference>
<comment type="caution">
    <text evidence="2">The sequence shown here is derived from an EMBL/GenBank/DDBJ whole genome shotgun (WGS) entry which is preliminary data.</text>
</comment>
<feature type="domain" description="Protein kinase" evidence="1">
    <location>
        <begin position="24"/>
        <end position="307"/>
    </location>
</feature>
<organism evidence="2 3">
    <name type="scientific">Tagetes erecta</name>
    <name type="common">African marigold</name>
    <dbReference type="NCBI Taxonomy" id="13708"/>
    <lineage>
        <taxon>Eukaryota</taxon>
        <taxon>Viridiplantae</taxon>
        <taxon>Streptophyta</taxon>
        <taxon>Embryophyta</taxon>
        <taxon>Tracheophyta</taxon>
        <taxon>Spermatophyta</taxon>
        <taxon>Magnoliopsida</taxon>
        <taxon>eudicotyledons</taxon>
        <taxon>Gunneridae</taxon>
        <taxon>Pentapetalae</taxon>
        <taxon>asterids</taxon>
        <taxon>campanulids</taxon>
        <taxon>Asterales</taxon>
        <taxon>Asteraceae</taxon>
        <taxon>Asteroideae</taxon>
        <taxon>Heliantheae alliance</taxon>
        <taxon>Tageteae</taxon>
        <taxon>Tagetes</taxon>
    </lineage>
</organism>
<dbReference type="GO" id="GO:0005886">
    <property type="term" value="C:plasma membrane"/>
    <property type="evidence" value="ECO:0007669"/>
    <property type="project" value="TreeGrafter"/>
</dbReference>
<dbReference type="GO" id="GO:0005524">
    <property type="term" value="F:ATP binding"/>
    <property type="evidence" value="ECO:0007669"/>
    <property type="project" value="InterPro"/>
</dbReference>
<dbReference type="Gene3D" id="1.10.510.10">
    <property type="entry name" value="Transferase(Phosphotransferase) domain 1"/>
    <property type="match status" value="2"/>
</dbReference>
<dbReference type="SUPFAM" id="SSF56112">
    <property type="entry name" value="Protein kinase-like (PK-like)"/>
    <property type="match status" value="2"/>
</dbReference>
<accession>A0AAD8NYB2</accession>
<dbReference type="InterPro" id="IPR000719">
    <property type="entry name" value="Prot_kinase_dom"/>
</dbReference>
<dbReference type="GO" id="GO:0004714">
    <property type="term" value="F:transmembrane receptor protein tyrosine kinase activity"/>
    <property type="evidence" value="ECO:0007669"/>
    <property type="project" value="InterPro"/>
</dbReference>
<dbReference type="InterPro" id="IPR045272">
    <property type="entry name" value="ANXUR1/2-like"/>
</dbReference>
<proteinExistence type="predicted"/>
<dbReference type="InterPro" id="IPR011009">
    <property type="entry name" value="Kinase-like_dom_sf"/>
</dbReference>
<dbReference type="Proteomes" id="UP001229421">
    <property type="component" value="Unassembled WGS sequence"/>
</dbReference>
<dbReference type="Pfam" id="PF07714">
    <property type="entry name" value="PK_Tyr_Ser-Thr"/>
    <property type="match status" value="2"/>
</dbReference>
<dbReference type="PANTHER" id="PTHR27003">
    <property type="entry name" value="OS07G0166700 PROTEIN"/>
    <property type="match status" value="1"/>
</dbReference>
<protein>
    <recommendedName>
        <fullName evidence="1">Protein kinase domain-containing protein</fullName>
    </recommendedName>
</protein>
<reference evidence="2" key="1">
    <citation type="journal article" date="2023" name="bioRxiv">
        <title>Improved chromosome-level genome assembly for marigold (Tagetes erecta).</title>
        <authorList>
            <person name="Jiang F."/>
            <person name="Yuan L."/>
            <person name="Wang S."/>
            <person name="Wang H."/>
            <person name="Xu D."/>
            <person name="Wang A."/>
            <person name="Fan W."/>
        </authorList>
    </citation>
    <scope>NUCLEOTIDE SEQUENCE</scope>
    <source>
        <strain evidence="2">WSJ</strain>
        <tissue evidence="2">Leaf</tissue>
    </source>
</reference>
<feature type="domain" description="Protein kinase" evidence="1">
    <location>
        <begin position="421"/>
        <end position="696"/>
    </location>
</feature>
<dbReference type="PROSITE" id="PS50011">
    <property type="entry name" value="PROTEIN_KINASE_DOM"/>
    <property type="match status" value="2"/>
</dbReference>